<reference evidence="3" key="1">
    <citation type="submission" date="2024-07" db="EMBL/GenBank/DDBJ databases">
        <title>Two chromosome-level genome assemblies of Korean endemic species Abeliophyllum distichum and Forsythia ovata (Oleaceae).</title>
        <authorList>
            <person name="Jang H."/>
        </authorList>
    </citation>
    <scope>NUCLEOTIDE SEQUENCE [LARGE SCALE GENOMIC DNA]</scope>
</reference>
<keyword evidence="1" id="KW-0812">Transmembrane</keyword>
<dbReference type="Proteomes" id="UP001604336">
    <property type="component" value="Unassembled WGS sequence"/>
</dbReference>
<dbReference type="InterPro" id="IPR038975">
    <property type="entry name" value="THNL"/>
</dbReference>
<feature type="transmembrane region" description="Helical" evidence="1">
    <location>
        <begin position="12"/>
        <end position="33"/>
    </location>
</feature>
<protein>
    <recommendedName>
        <fullName evidence="4">Thionin-like protein 2</fullName>
    </recommendedName>
</protein>
<keyword evidence="1" id="KW-0472">Membrane</keyword>
<name>A0ABD1RH13_9LAMI</name>
<dbReference type="PROSITE" id="PS51257">
    <property type="entry name" value="PROKAR_LIPOPROTEIN"/>
    <property type="match status" value="1"/>
</dbReference>
<evidence type="ECO:0000256" key="1">
    <source>
        <dbReference type="SAM" id="Phobius"/>
    </source>
</evidence>
<evidence type="ECO:0000313" key="3">
    <source>
        <dbReference type="Proteomes" id="UP001604336"/>
    </source>
</evidence>
<keyword evidence="1" id="KW-1133">Transmembrane helix</keyword>
<organism evidence="2 3">
    <name type="scientific">Abeliophyllum distichum</name>
    <dbReference type="NCBI Taxonomy" id="126358"/>
    <lineage>
        <taxon>Eukaryota</taxon>
        <taxon>Viridiplantae</taxon>
        <taxon>Streptophyta</taxon>
        <taxon>Embryophyta</taxon>
        <taxon>Tracheophyta</taxon>
        <taxon>Spermatophyta</taxon>
        <taxon>Magnoliopsida</taxon>
        <taxon>eudicotyledons</taxon>
        <taxon>Gunneridae</taxon>
        <taxon>Pentapetalae</taxon>
        <taxon>asterids</taxon>
        <taxon>lamiids</taxon>
        <taxon>Lamiales</taxon>
        <taxon>Oleaceae</taxon>
        <taxon>Forsythieae</taxon>
        <taxon>Abeliophyllum</taxon>
    </lineage>
</organism>
<evidence type="ECO:0008006" key="4">
    <source>
        <dbReference type="Google" id="ProtNLM"/>
    </source>
</evidence>
<dbReference type="AlphaFoldDB" id="A0ABD1RH13"/>
<dbReference type="EMBL" id="JBFOLK010000009">
    <property type="protein sequence ID" value="KAL2487207.1"/>
    <property type="molecule type" value="Genomic_DNA"/>
</dbReference>
<comment type="caution">
    <text evidence="2">The sequence shown here is derived from an EMBL/GenBank/DDBJ whole genome shotgun (WGS) entry which is preliminary data.</text>
</comment>
<proteinExistence type="predicted"/>
<dbReference type="PANTHER" id="PTHR36312:SF2">
    <property type="entry name" value="THIONIN-LIKE PROTEIN"/>
    <property type="match status" value="1"/>
</dbReference>
<gene>
    <name evidence="2" type="ORF">Adt_31963</name>
</gene>
<sequence>MGRNVIIDVSEILVIVIVVVTMVASGVSGQSIYACWGGCENECFLLSGKSSSERYPCFLQCVQTCVPTIATANADADDDGRFCATGCLLELCIPSTSGAKKDECFQRCTNICKI</sequence>
<keyword evidence="3" id="KW-1185">Reference proteome</keyword>
<evidence type="ECO:0000313" key="2">
    <source>
        <dbReference type="EMBL" id="KAL2487207.1"/>
    </source>
</evidence>
<accession>A0ABD1RH13</accession>
<dbReference type="PANTHER" id="PTHR36312">
    <property type="entry name" value="THIONIN-LIKE PROTEIN 1"/>
    <property type="match status" value="1"/>
</dbReference>